<accession>A0A3B1DWP9</accession>
<reference evidence="1" key="1">
    <citation type="submission" date="2018-10" db="EMBL/GenBank/DDBJ databases">
        <authorList>
            <person name="Aoki K."/>
        </authorList>
    </citation>
    <scope>NUCLEOTIDE SEQUENCE</scope>
</reference>
<name>A0A3B1DWP9_9ZZZZ</name>
<evidence type="ECO:0000313" key="1">
    <source>
        <dbReference type="EMBL" id="VAY86774.1"/>
    </source>
</evidence>
<protein>
    <submittedName>
        <fullName evidence="1">Uncharacterized protein</fullName>
    </submittedName>
</protein>
<proteinExistence type="predicted"/>
<dbReference type="EMBL" id="UOYO01000017">
    <property type="protein sequence ID" value="VAY86774.1"/>
    <property type="molecule type" value="Genomic_DNA"/>
</dbReference>
<sequence>MKIILLIISLFYMTLSANTISLNKLNIIHQDDIVSIESCDKFGWCKISNKSLYVRKFKFKSLDGVLHIMTSTKNAYYYKKTFNKRSLYGYNKNLLPKVIPSSNNVIVKSKIQKEPIVTKIINKNKENIYKKNTLPNAIYLGDIVYVEYCNITNWCKVKNKDLYINKLKFSSFDGIIYVMIDSGNTYYYKKNKNDFDNRYVIDTMVNSIVNKHNFIVQEKTIKFWYKI</sequence>
<dbReference type="AlphaFoldDB" id="A0A3B1DWP9"/>
<organism evidence="1">
    <name type="scientific">hydrothermal vent metagenome</name>
    <dbReference type="NCBI Taxonomy" id="652676"/>
    <lineage>
        <taxon>unclassified sequences</taxon>
        <taxon>metagenomes</taxon>
        <taxon>ecological metagenomes</taxon>
    </lineage>
</organism>
<gene>
    <name evidence="1" type="ORF">MNB_ARC-1_1030</name>
</gene>